<comment type="caution">
    <text evidence="1">The sequence shown here is derived from an EMBL/GenBank/DDBJ whole genome shotgun (WGS) entry which is preliminary data.</text>
</comment>
<keyword evidence="2" id="KW-1185">Reference proteome</keyword>
<name>A0ABQ0H0N4_9HYPH</name>
<gene>
    <name evidence="1" type="ORF">PPNSA23_24090</name>
</gene>
<evidence type="ECO:0000313" key="2">
    <source>
        <dbReference type="Proteomes" id="UP001628091"/>
    </source>
</evidence>
<accession>A0ABQ0H0N4</accession>
<dbReference type="Proteomes" id="UP001628091">
    <property type="component" value="Unassembled WGS sequence"/>
</dbReference>
<dbReference type="EMBL" id="BAAFZP010000001">
    <property type="protein sequence ID" value="GAB1582466.1"/>
    <property type="molecule type" value="Genomic_DNA"/>
</dbReference>
<protein>
    <submittedName>
        <fullName evidence="1">Uncharacterized protein</fullName>
    </submittedName>
</protein>
<reference evidence="1 2" key="1">
    <citation type="submission" date="2024-10" db="EMBL/GenBank/DDBJ databases">
        <title>Isolation, draft genome sequencing and identification of Phyllobacterium sp. NSA23, isolated from leaf soil.</title>
        <authorList>
            <person name="Akita H."/>
        </authorList>
    </citation>
    <scope>NUCLEOTIDE SEQUENCE [LARGE SCALE GENOMIC DNA]</scope>
    <source>
        <strain evidence="1 2">NSA23</strain>
    </source>
</reference>
<evidence type="ECO:0000313" key="1">
    <source>
        <dbReference type="EMBL" id="GAB1582466.1"/>
    </source>
</evidence>
<proteinExistence type="predicted"/>
<sequence>MLLDNSRFPLVFAREQGDPGASILDQLEALLDRQAPFVLITDHSPEDHGDETPEERREKALFFKKVRDRFRKYCRAMIVIENGKPTNAAVRVAAATAAKAFGFSVLFEADEEQAVAKGMSLLENDAAKPG</sequence>
<organism evidence="1 2">
    <name type="scientific">Phyllobacterium phragmitis</name>
    <dbReference type="NCBI Taxonomy" id="2670329"/>
    <lineage>
        <taxon>Bacteria</taxon>
        <taxon>Pseudomonadati</taxon>
        <taxon>Pseudomonadota</taxon>
        <taxon>Alphaproteobacteria</taxon>
        <taxon>Hyphomicrobiales</taxon>
        <taxon>Phyllobacteriaceae</taxon>
        <taxon>Phyllobacterium</taxon>
    </lineage>
</organism>